<protein>
    <submittedName>
        <fullName evidence="2">Uncharacterized protein</fullName>
    </submittedName>
</protein>
<dbReference type="EMBL" id="JAYMYQ010000004">
    <property type="protein sequence ID" value="KAK7336834.1"/>
    <property type="molecule type" value="Genomic_DNA"/>
</dbReference>
<feature type="signal peptide" evidence="1">
    <location>
        <begin position="1"/>
        <end position="21"/>
    </location>
</feature>
<accession>A0AAN9LMC4</accession>
<name>A0AAN9LMC4_CANGL</name>
<evidence type="ECO:0000313" key="2">
    <source>
        <dbReference type="EMBL" id="KAK7336834.1"/>
    </source>
</evidence>
<proteinExistence type="predicted"/>
<gene>
    <name evidence="2" type="ORF">VNO77_17384</name>
</gene>
<sequence length="68" mass="7589">MAFKCRKILFTVVQILLITLAIFVASHESEVACRPLLLHHQWSRDQGLLWQSLPNAPSPPSAGDPTHT</sequence>
<organism evidence="2 3">
    <name type="scientific">Canavalia gladiata</name>
    <name type="common">Sword bean</name>
    <name type="synonym">Dolichos gladiatus</name>
    <dbReference type="NCBI Taxonomy" id="3824"/>
    <lineage>
        <taxon>Eukaryota</taxon>
        <taxon>Viridiplantae</taxon>
        <taxon>Streptophyta</taxon>
        <taxon>Embryophyta</taxon>
        <taxon>Tracheophyta</taxon>
        <taxon>Spermatophyta</taxon>
        <taxon>Magnoliopsida</taxon>
        <taxon>eudicotyledons</taxon>
        <taxon>Gunneridae</taxon>
        <taxon>Pentapetalae</taxon>
        <taxon>rosids</taxon>
        <taxon>fabids</taxon>
        <taxon>Fabales</taxon>
        <taxon>Fabaceae</taxon>
        <taxon>Papilionoideae</taxon>
        <taxon>50 kb inversion clade</taxon>
        <taxon>NPAAA clade</taxon>
        <taxon>indigoferoid/millettioid clade</taxon>
        <taxon>Phaseoleae</taxon>
        <taxon>Canavalia</taxon>
    </lineage>
</organism>
<dbReference type="Proteomes" id="UP001367508">
    <property type="component" value="Unassembled WGS sequence"/>
</dbReference>
<comment type="caution">
    <text evidence="2">The sequence shown here is derived from an EMBL/GenBank/DDBJ whole genome shotgun (WGS) entry which is preliminary data.</text>
</comment>
<evidence type="ECO:0000313" key="3">
    <source>
        <dbReference type="Proteomes" id="UP001367508"/>
    </source>
</evidence>
<dbReference type="AlphaFoldDB" id="A0AAN9LMC4"/>
<reference evidence="2 3" key="1">
    <citation type="submission" date="2024-01" db="EMBL/GenBank/DDBJ databases">
        <title>The genomes of 5 underutilized Papilionoideae crops provide insights into root nodulation and disease resistanc.</title>
        <authorList>
            <person name="Jiang F."/>
        </authorList>
    </citation>
    <scope>NUCLEOTIDE SEQUENCE [LARGE SCALE GENOMIC DNA]</scope>
    <source>
        <strain evidence="2">LVBAO_FW01</strain>
        <tissue evidence="2">Leaves</tissue>
    </source>
</reference>
<evidence type="ECO:0000256" key="1">
    <source>
        <dbReference type="SAM" id="SignalP"/>
    </source>
</evidence>
<keyword evidence="1" id="KW-0732">Signal</keyword>
<keyword evidence="3" id="KW-1185">Reference proteome</keyword>
<feature type="chain" id="PRO_5042895191" evidence="1">
    <location>
        <begin position="22"/>
        <end position="68"/>
    </location>
</feature>